<dbReference type="GO" id="GO:0090313">
    <property type="term" value="P:regulation of protein targeting to membrane"/>
    <property type="evidence" value="ECO:0007669"/>
    <property type="project" value="TreeGrafter"/>
</dbReference>
<evidence type="ECO:0000256" key="1">
    <source>
        <dbReference type="SAM" id="MobiDB-lite"/>
    </source>
</evidence>
<accession>A0A285CNK7</accession>
<keyword evidence="4" id="KW-1185">Reference proteome</keyword>
<dbReference type="PANTHER" id="PTHR30441">
    <property type="entry name" value="DUF748 DOMAIN-CONTAINING PROTEIN"/>
    <property type="match status" value="1"/>
</dbReference>
<dbReference type="GO" id="GO:0005886">
    <property type="term" value="C:plasma membrane"/>
    <property type="evidence" value="ECO:0007669"/>
    <property type="project" value="TreeGrafter"/>
</dbReference>
<dbReference type="InterPro" id="IPR052894">
    <property type="entry name" value="AsmA-related"/>
</dbReference>
<feature type="region of interest" description="Disordered" evidence="1">
    <location>
        <begin position="123"/>
        <end position="146"/>
    </location>
</feature>
<dbReference type="RefSeq" id="WP_097029586.1">
    <property type="nucleotide sequence ID" value="NZ_OAOQ01000003.1"/>
</dbReference>
<dbReference type="AlphaFoldDB" id="A0A285CNK7"/>
<evidence type="ECO:0000313" key="3">
    <source>
        <dbReference type="EMBL" id="SNX69127.1"/>
    </source>
</evidence>
<evidence type="ECO:0000259" key="2">
    <source>
        <dbReference type="Pfam" id="PF05170"/>
    </source>
</evidence>
<gene>
    <name evidence="3" type="ORF">SAMN05878503_103114</name>
</gene>
<proteinExistence type="predicted"/>
<dbReference type="EMBL" id="OAOQ01000003">
    <property type="protein sequence ID" value="SNX69127.1"/>
    <property type="molecule type" value="Genomic_DNA"/>
</dbReference>
<feature type="domain" description="AsmA" evidence="2">
    <location>
        <begin position="7"/>
        <end position="127"/>
    </location>
</feature>
<dbReference type="OrthoDB" id="5439561at2"/>
<dbReference type="Proteomes" id="UP000219467">
    <property type="component" value="Unassembled WGS sequence"/>
</dbReference>
<protein>
    <submittedName>
        <fullName evidence="3">AsmA protein</fullName>
    </submittedName>
</protein>
<organism evidence="3 4">
    <name type="scientific">Cereibacter ovatus</name>
    <dbReference type="NCBI Taxonomy" id="439529"/>
    <lineage>
        <taxon>Bacteria</taxon>
        <taxon>Pseudomonadati</taxon>
        <taxon>Pseudomonadota</taxon>
        <taxon>Alphaproteobacteria</taxon>
        <taxon>Rhodobacterales</taxon>
        <taxon>Paracoccaceae</taxon>
        <taxon>Cereibacter</taxon>
    </lineage>
</organism>
<reference evidence="4" key="1">
    <citation type="submission" date="2017-08" db="EMBL/GenBank/DDBJ databases">
        <authorList>
            <person name="Varghese N."/>
            <person name="Submissions S."/>
        </authorList>
    </citation>
    <scope>NUCLEOTIDE SEQUENCE [LARGE SCALE GENOMIC DNA]</scope>
    <source>
        <strain evidence="4">JA234</strain>
    </source>
</reference>
<dbReference type="PANTHER" id="PTHR30441:SF4">
    <property type="entry name" value="PROTEIN ASMA"/>
    <property type="match status" value="1"/>
</dbReference>
<dbReference type="InterPro" id="IPR007844">
    <property type="entry name" value="AsmA"/>
</dbReference>
<sequence>MRWAIRLAGVVLGLGVLFVIALVLVPRERVAELAAAEFERATGRALTIEGEVRPSVWPKLGVRTGPVTIANADWSREGPLLQAASLEIGLDTYGLMTGVWRIDRIALDSPVIRLERAADGRANWDFDRPDPAGGTGGGDGAPSAEGRGFAGFTLDEGVISGGRLLWIDHATGRRVQLDALDATASLPEPGGAAAITLSGQGNGRGFTVAGTVDEAAAFLSGQVVPVRLSALTGAARIGFDGRLGTAPLAVDGRLDAVLGDLSDLMAFLGRPQPALKPGLGQREVSVAGQLTRTKGGSLHLREADLLLDGNRLRVDADLTRGEKRPRLEAKLRGAVLDLSALSAKDGGAKGGGAAAAGRGRAAAGGGWSTTPFRLGALEALDAAVAISADGVDLGRLRLGPTRAIVTLDRARAVIDLREVAAYGGGITGEVVLNARGGLSVGADLTLTGLATEPLLRDLAGYDRLATTGDLRLKLRSAGGSMDALMRGVSGTASARFGKGEMRGLDVARMVRTLDAGSVGEGATTIFDSVTASVAIDKGVARNDDLTLTAPLLRATGAGRVDLGGRSLDYRLLPTLLPRSDGGGGVTVPVLISGPWANLRYRLDLEALVRQPVERELKERLTDEAAQKLGVVPDAGESLEDAAKRRARKALEKEAARALEKMLGGN</sequence>
<feature type="domain" description="AsmA" evidence="2">
    <location>
        <begin position="303"/>
        <end position="544"/>
    </location>
</feature>
<evidence type="ECO:0000313" key="4">
    <source>
        <dbReference type="Proteomes" id="UP000219467"/>
    </source>
</evidence>
<name>A0A285CNK7_9RHOB</name>
<dbReference type="Pfam" id="PF05170">
    <property type="entry name" value="AsmA"/>
    <property type="match status" value="2"/>
</dbReference>